<evidence type="ECO:0000259" key="1">
    <source>
        <dbReference type="Pfam" id="PF09343"/>
    </source>
</evidence>
<sequence length="205" mass="21927">MSAPPLFPTLPGQGWSVRKKPVFSTIVAAHVSGREVRDALYQDPIWQFELTFDGLGSDATSYPGVGAQSLQALMGLYLQCQGQYGTFLYSDPSDNTVANQTFATGDGATTAFTFARSLGGFLEPVGWVTSVAQVTVAGVAQSAGWSLTAPNGLVFSAAPASGALIGASFSYAFSCRFEDDSVEFEQFMQNLWRVDSLKFRSVRTS</sequence>
<keyword evidence="3" id="KW-1185">Reference proteome</keyword>
<dbReference type="RefSeq" id="WP_113888679.1">
    <property type="nucleotide sequence ID" value="NZ_QNRK01000007.1"/>
</dbReference>
<name>A0A366FQ57_9HYPH</name>
<evidence type="ECO:0000313" key="2">
    <source>
        <dbReference type="EMBL" id="RBP15859.1"/>
    </source>
</evidence>
<evidence type="ECO:0000313" key="3">
    <source>
        <dbReference type="Proteomes" id="UP000253529"/>
    </source>
</evidence>
<proteinExistence type="predicted"/>
<reference evidence="2 3" key="1">
    <citation type="submission" date="2018-06" db="EMBL/GenBank/DDBJ databases">
        <title>Genomic Encyclopedia of Type Strains, Phase IV (KMG-IV): sequencing the most valuable type-strain genomes for metagenomic binning, comparative biology and taxonomic classification.</title>
        <authorList>
            <person name="Goeker M."/>
        </authorList>
    </citation>
    <scope>NUCLEOTIDE SEQUENCE [LARGE SCALE GENOMIC DNA]</scope>
    <source>
        <strain evidence="2 3">DSM 24875</strain>
    </source>
</reference>
<comment type="caution">
    <text evidence="2">The sequence shown here is derived from an EMBL/GenBank/DDBJ whole genome shotgun (WGS) entry which is preliminary data.</text>
</comment>
<organism evidence="2 3">
    <name type="scientific">Roseiarcus fermentans</name>
    <dbReference type="NCBI Taxonomy" id="1473586"/>
    <lineage>
        <taxon>Bacteria</taxon>
        <taxon>Pseudomonadati</taxon>
        <taxon>Pseudomonadota</taxon>
        <taxon>Alphaproteobacteria</taxon>
        <taxon>Hyphomicrobiales</taxon>
        <taxon>Roseiarcaceae</taxon>
        <taxon>Roseiarcus</taxon>
    </lineage>
</organism>
<gene>
    <name evidence="2" type="ORF">DFR50_107129</name>
</gene>
<dbReference type="InterPro" id="IPR011740">
    <property type="entry name" value="DUF2460"/>
</dbReference>
<dbReference type="Pfam" id="PF09343">
    <property type="entry name" value="DUF2460"/>
    <property type="match status" value="1"/>
</dbReference>
<protein>
    <submittedName>
        <fullName evidence="2">Uncharacterized protein DUF2460</fullName>
    </submittedName>
</protein>
<dbReference type="OrthoDB" id="1685145at2"/>
<accession>A0A366FQ57</accession>
<feature type="domain" description="DUF2460" evidence="1">
    <location>
        <begin position="11"/>
        <end position="203"/>
    </location>
</feature>
<dbReference type="AlphaFoldDB" id="A0A366FQ57"/>
<dbReference type="Proteomes" id="UP000253529">
    <property type="component" value="Unassembled WGS sequence"/>
</dbReference>
<dbReference type="EMBL" id="QNRK01000007">
    <property type="protein sequence ID" value="RBP15859.1"/>
    <property type="molecule type" value="Genomic_DNA"/>
</dbReference>